<evidence type="ECO:0000256" key="10">
    <source>
        <dbReference type="NCBIfam" id="TIGR01397"/>
    </source>
</evidence>
<comment type="subcellular location">
    <subcellularLocation>
        <location evidence="1">Bacterial flagellum basal body</location>
    </subcellularLocation>
    <subcellularLocation>
        <location evidence="2">Cell membrane</location>
        <topology evidence="2">Peripheral membrane protein</topology>
    </subcellularLocation>
</comment>
<dbReference type="RefSeq" id="WP_126050063.1">
    <property type="nucleotide sequence ID" value="NZ_QYTV02000003.1"/>
</dbReference>
<dbReference type="Pfam" id="PF02154">
    <property type="entry name" value="FliM"/>
    <property type="match status" value="1"/>
</dbReference>
<evidence type="ECO:0000256" key="9">
    <source>
        <dbReference type="ARBA" id="ARBA00023143"/>
    </source>
</evidence>
<dbReference type="SUPFAM" id="SSF103039">
    <property type="entry name" value="CheC-like"/>
    <property type="match status" value="1"/>
</dbReference>
<evidence type="ECO:0000256" key="5">
    <source>
        <dbReference type="ARBA" id="ARBA00022475"/>
    </source>
</evidence>
<dbReference type="InterPro" id="IPR036429">
    <property type="entry name" value="SpoA-like_sf"/>
</dbReference>
<comment type="caution">
    <text evidence="12">The sequence shown here is derived from an EMBL/GenBank/DDBJ whole genome shotgun (WGS) entry which is preliminary data.</text>
</comment>
<dbReference type="PIRSF" id="PIRSF002888">
    <property type="entry name" value="FliM"/>
    <property type="match status" value="1"/>
</dbReference>
<gene>
    <name evidence="12" type="primary">fliM</name>
    <name evidence="12" type="ORF">D4T97_009675</name>
</gene>
<evidence type="ECO:0000256" key="2">
    <source>
        <dbReference type="ARBA" id="ARBA00004202"/>
    </source>
</evidence>
<dbReference type="InterPro" id="IPR001543">
    <property type="entry name" value="FliN-like_C"/>
</dbReference>
<dbReference type="GO" id="GO:0003774">
    <property type="term" value="F:cytoskeletal motor activity"/>
    <property type="evidence" value="ECO:0007669"/>
    <property type="project" value="InterPro"/>
</dbReference>
<dbReference type="AlphaFoldDB" id="A0A429Y2S0"/>
<dbReference type="PANTHER" id="PTHR30034">
    <property type="entry name" value="FLAGELLAR MOTOR SWITCH PROTEIN FLIM"/>
    <property type="match status" value="1"/>
</dbReference>
<sequence>MADDVLSQGVLSQTEIDDLISSLAAGEDSDKPKKTVASNELEKVVKVYDFKRALRFSKDQIRSLTRIYENFARLLTTLFSAHLRTYAHVSVVSSGQVPYGEYIRSIDSMTFLNVIEIPPLKGRMIMEVQPDIAYAMMDRILGGKGSGMNKISLLTDIEMKLLTNLFKKTLDPLQEAWAGISHIEPKLSEIEVNPQFLQAVSPNETVVVVSMHAVIGDTNGTINIAIPHVVLEPIISKLTAQYWMESGTKERKPEAVDALKSSIKETNVEVDVELGKTELTIRDFLALSKGDVFQLQKRIDEPLFVKVAGIPKFLGQPGMKYNNLAVQILTMINEGDEDDEW</sequence>
<dbReference type="GO" id="GO:0050918">
    <property type="term" value="P:positive chemotaxis"/>
    <property type="evidence" value="ECO:0007669"/>
    <property type="project" value="TreeGrafter"/>
</dbReference>
<keyword evidence="12" id="KW-0966">Cell projection</keyword>
<dbReference type="OrthoDB" id="9806941at2"/>
<proteinExistence type="inferred from homology"/>
<evidence type="ECO:0000313" key="12">
    <source>
        <dbReference type="EMBL" id="RST75494.1"/>
    </source>
</evidence>
<dbReference type="PRINTS" id="PR00955">
    <property type="entry name" value="FLGMOTORFLIM"/>
</dbReference>
<keyword evidence="12" id="KW-0282">Flagellum</keyword>
<evidence type="ECO:0000256" key="6">
    <source>
        <dbReference type="ARBA" id="ARBA00022500"/>
    </source>
</evidence>
<protein>
    <recommendedName>
        <fullName evidence="4 10">Flagellar motor switch protein FliM</fullName>
    </recommendedName>
</protein>
<keyword evidence="7" id="KW-0283">Flagellar rotation</keyword>
<dbReference type="GO" id="GO:0071978">
    <property type="term" value="P:bacterial-type flagellum-dependent swarming motility"/>
    <property type="evidence" value="ECO:0007669"/>
    <property type="project" value="TreeGrafter"/>
</dbReference>
<dbReference type="InterPro" id="IPR001689">
    <property type="entry name" value="Flag_FliM"/>
</dbReference>
<evidence type="ECO:0000256" key="3">
    <source>
        <dbReference type="ARBA" id="ARBA00011049"/>
    </source>
</evidence>
<feature type="domain" description="Flagellar motor switch protein FliN-like C-terminal" evidence="11">
    <location>
        <begin position="263"/>
        <end position="332"/>
    </location>
</feature>
<reference evidence="12" key="1">
    <citation type="submission" date="2018-12" db="EMBL/GenBank/DDBJ databases">
        <authorList>
            <person name="Sun L."/>
            <person name="Chen Z."/>
        </authorList>
    </citation>
    <scope>NUCLEOTIDE SEQUENCE [LARGE SCALE GENOMIC DNA]</scope>
    <source>
        <strain evidence="12">3-2-2</strain>
    </source>
</reference>
<keyword evidence="12" id="KW-0969">Cilium</keyword>
<dbReference type="Gene3D" id="2.30.330.10">
    <property type="entry name" value="SpoA-like"/>
    <property type="match status" value="1"/>
</dbReference>
<evidence type="ECO:0000313" key="13">
    <source>
        <dbReference type="Proteomes" id="UP000287156"/>
    </source>
</evidence>
<dbReference type="EMBL" id="QYTV02000003">
    <property type="protein sequence ID" value="RST75494.1"/>
    <property type="molecule type" value="Genomic_DNA"/>
</dbReference>
<keyword evidence="13" id="KW-1185">Reference proteome</keyword>
<name>A0A429Y2S0_9BACI</name>
<keyword evidence="9" id="KW-0975">Bacterial flagellum</keyword>
<evidence type="ECO:0000259" key="11">
    <source>
        <dbReference type="Pfam" id="PF01052"/>
    </source>
</evidence>
<evidence type="ECO:0000256" key="7">
    <source>
        <dbReference type="ARBA" id="ARBA00022779"/>
    </source>
</evidence>
<dbReference type="GO" id="GO:0009425">
    <property type="term" value="C:bacterial-type flagellum basal body"/>
    <property type="evidence" value="ECO:0007669"/>
    <property type="project" value="UniProtKB-SubCell"/>
</dbReference>
<keyword evidence="8" id="KW-0472">Membrane</keyword>
<accession>A0A429Y2S0</accession>
<dbReference type="SUPFAM" id="SSF101801">
    <property type="entry name" value="Surface presentation of antigens (SPOA)"/>
    <property type="match status" value="1"/>
</dbReference>
<keyword evidence="6" id="KW-0145">Chemotaxis</keyword>
<dbReference type="Gene3D" id="3.40.1550.10">
    <property type="entry name" value="CheC-like"/>
    <property type="match status" value="1"/>
</dbReference>
<keyword evidence="5" id="KW-1003">Cell membrane</keyword>
<evidence type="ECO:0000256" key="1">
    <source>
        <dbReference type="ARBA" id="ARBA00004117"/>
    </source>
</evidence>
<dbReference type="Pfam" id="PF01052">
    <property type="entry name" value="FliMN_C"/>
    <property type="match status" value="1"/>
</dbReference>
<evidence type="ECO:0000256" key="8">
    <source>
        <dbReference type="ARBA" id="ARBA00023136"/>
    </source>
</evidence>
<dbReference type="PANTHER" id="PTHR30034:SF6">
    <property type="entry name" value="YOP PROTEINS TRANSLOCATION PROTEIN Q"/>
    <property type="match status" value="1"/>
</dbReference>
<comment type="similarity">
    <text evidence="3">Belongs to the FliM family.</text>
</comment>
<dbReference type="GO" id="GO:0005886">
    <property type="term" value="C:plasma membrane"/>
    <property type="evidence" value="ECO:0007669"/>
    <property type="project" value="UniProtKB-SubCell"/>
</dbReference>
<dbReference type="InterPro" id="IPR028976">
    <property type="entry name" value="CheC-like_sf"/>
</dbReference>
<organism evidence="12 13">
    <name type="scientific">Siminovitchia acidinfaciens</name>
    <dbReference type="NCBI Taxonomy" id="2321395"/>
    <lineage>
        <taxon>Bacteria</taxon>
        <taxon>Bacillati</taxon>
        <taxon>Bacillota</taxon>
        <taxon>Bacilli</taxon>
        <taxon>Bacillales</taxon>
        <taxon>Bacillaceae</taxon>
        <taxon>Siminovitchia</taxon>
    </lineage>
</organism>
<dbReference type="CDD" id="cd17908">
    <property type="entry name" value="FliM"/>
    <property type="match status" value="1"/>
</dbReference>
<evidence type="ECO:0000256" key="4">
    <source>
        <dbReference type="ARBA" id="ARBA00021898"/>
    </source>
</evidence>
<dbReference type="Proteomes" id="UP000287156">
    <property type="component" value="Unassembled WGS sequence"/>
</dbReference>
<dbReference type="NCBIfam" id="TIGR01397">
    <property type="entry name" value="fliM_switch"/>
    <property type="match status" value="1"/>
</dbReference>